<keyword evidence="9" id="KW-1185">Reference proteome</keyword>
<feature type="compositionally biased region" description="Low complexity" evidence="6">
    <location>
        <begin position="178"/>
        <end position="188"/>
    </location>
</feature>
<protein>
    <recommendedName>
        <fullName evidence="7">Ubiquitin-like protease family profile domain-containing protein</fullName>
    </recommendedName>
</protein>
<dbReference type="GO" id="GO:0005737">
    <property type="term" value="C:cytoplasm"/>
    <property type="evidence" value="ECO:0007669"/>
    <property type="project" value="TreeGrafter"/>
</dbReference>
<keyword evidence="4" id="KW-0833">Ubl conjugation pathway</keyword>
<evidence type="ECO:0000256" key="1">
    <source>
        <dbReference type="ARBA" id="ARBA00005234"/>
    </source>
</evidence>
<dbReference type="Gene3D" id="3.30.310.130">
    <property type="entry name" value="Ubiquitin-related"/>
    <property type="match status" value="1"/>
</dbReference>
<organism evidence="8 9">
    <name type="scientific">Modicella reniformis</name>
    <dbReference type="NCBI Taxonomy" id="1440133"/>
    <lineage>
        <taxon>Eukaryota</taxon>
        <taxon>Fungi</taxon>
        <taxon>Fungi incertae sedis</taxon>
        <taxon>Mucoromycota</taxon>
        <taxon>Mortierellomycotina</taxon>
        <taxon>Mortierellomycetes</taxon>
        <taxon>Mortierellales</taxon>
        <taxon>Mortierellaceae</taxon>
        <taxon>Modicella</taxon>
    </lineage>
</organism>
<evidence type="ECO:0000256" key="4">
    <source>
        <dbReference type="ARBA" id="ARBA00022786"/>
    </source>
</evidence>
<comment type="similarity">
    <text evidence="1">Belongs to the peptidase C48 family.</text>
</comment>
<comment type="caution">
    <text evidence="8">The sequence shown here is derived from an EMBL/GenBank/DDBJ whole genome shotgun (WGS) entry which is preliminary data.</text>
</comment>
<dbReference type="GO" id="GO:0016926">
    <property type="term" value="P:protein desumoylation"/>
    <property type="evidence" value="ECO:0007669"/>
    <property type="project" value="TreeGrafter"/>
</dbReference>
<dbReference type="Pfam" id="PF02902">
    <property type="entry name" value="Peptidase_C48"/>
    <property type="match status" value="1"/>
</dbReference>
<dbReference type="PANTHER" id="PTHR46896">
    <property type="entry name" value="SENTRIN-SPECIFIC PROTEASE"/>
    <property type="match status" value="1"/>
</dbReference>
<dbReference type="GO" id="GO:0005634">
    <property type="term" value="C:nucleus"/>
    <property type="evidence" value="ECO:0007669"/>
    <property type="project" value="TreeGrafter"/>
</dbReference>
<accession>A0A9P6MBH4</accession>
<dbReference type="SUPFAM" id="SSF54001">
    <property type="entry name" value="Cysteine proteinases"/>
    <property type="match status" value="1"/>
</dbReference>
<dbReference type="InterPro" id="IPR051947">
    <property type="entry name" value="Sentrin-specific_protease"/>
</dbReference>
<feature type="domain" description="Ubiquitin-like protease family profile" evidence="7">
    <location>
        <begin position="375"/>
        <end position="614"/>
    </location>
</feature>
<dbReference type="Gene3D" id="1.10.418.20">
    <property type="match status" value="1"/>
</dbReference>
<reference evidence="8" key="1">
    <citation type="journal article" date="2020" name="Fungal Divers.">
        <title>Resolving the Mortierellaceae phylogeny through synthesis of multi-gene phylogenetics and phylogenomics.</title>
        <authorList>
            <person name="Vandepol N."/>
            <person name="Liber J."/>
            <person name="Desiro A."/>
            <person name="Na H."/>
            <person name="Kennedy M."/>
            <person name="Barry K."/>
            <person name="Grigoriev I.V."/>
            <person name="Miller A.N."/>
            <person name="O'Donnell K."/>
            <person name="Stajich J.E."/>
            <person name="Bonito G."/>
        </authorList>
    </citation>
    <scope>NUCLEOTIDE SEQUENCE</scope>
    <source>
        <strain evidence="8">MES-2147</strain>
    </source>
</reference>
<evidence type="ECO:0000313" key="9">
    <source>
        <dbReference type="Proteomes" id="UP000749646"/>
    </source>
</evidence>
<evidence type="ECO:0000256" key="5">
    <source>
        <dbReference type="ARBA" id="ARBA00022801"/>
    </source>
</evidence>
<dbReference type="PANTHER" id="PTHR46896:SF3">
    <property type="entry name" value="FI06413P-RELATED"/>
    <property type="match status" value="1"/>
</dbReference>
<dbReference type="AlphaFoldDB" id="A0A9P6MBH4"/>
<dbReference type="Proteomes" id="UP000749646">
    <property type="component" value="Unassembled WGS sequence"/>
</dbReference>
<dbReference type="OrthoDB" id="442460at2759"/>
<evidence type="ECO:0000256" key="2">
    <source>
        <dbReference type="ARBA" id="ARBA00022553"/>
    </source>
</evidence>
<proteinExistence type="inferred from homology"/>
<feature type="compositionally biased region" description="Polar residues" evidence="6">
    <location>
        <begin position="146"/>
        <end position="155"/>
    </location>
</feature>
<dbReference type="GO" id="GO:0070139">
    <property type="term" value="F:SUMO-specific endopeptidase activity"/>
    <property type="evidence" value="ECO:0007669"/>
    <property type="project" value="TreeGrafter"/>
</dbReference>
<feature type="region of interest" description="Disordered" evidence="6">
    <location>
        <begin position="111"/>
        <end position="220"/>
    </location>
</feature>
<feature type="region of interest" description="Disordered" evidence="6">
    <location>
        <begin position="490"/>
        <end position="536"/>
    </location>
</feature>
<keyword evidence="2" id="KW-0597">Phosphoprotein</keyword>
<evidence type="ECO:0000256" key="6">
    <source>
        <dbReference type="SAM" id="MobiDB-lite"/>
    </source>
</evidence>
<evidence type="ECO:0000313" key="8">
    <source>
        <dbReference type="EMBL" id="KAF9986982.1"/>
    </source>
</evidence>
<evidence type="ECO:0000259" key="7">
    <source>
        <dbReference type="PROSITE" id="PS50600"/>
    </source>
</evidence>
<feature type="compositionally biased region" description="Basic and acidic residues" evidence="6">
    <location>
        <begin position="513"/>
        <end position="531"/>
    </location>
</feature>
<sequence length="731" mass="80248">MDLDPLRDLMESGHHSPAGVLTTSAFTIVKKQVKGIPITVPTNQRRLSHFSVKTANRALMTGYRDGGGSARRRPSTSLQGNQSSSFPPRKDDFDVIGTVPGFEKFVEAEASKHIKGKLRSPDIASLSGTDDHNERKPAKRKRIDTDSGNNETPTINPSPGESESSDPSSSAETRDKVVTSTSPPKSSSLMTSVPPNRLKHINGFRNASTVGEKANRTGAGPWPQMPLTCVRIWPTVEFTAAGMSVQFGTDRLSLTIKRNSTKIPHSEIKVVNYYTASTFKIFQFSTYGKLAESSILARYYGSTEGSVRSPMITLFIETTPSIITNVCVALKQKGIETRRLTHEGAEKILVSKNKCLSASRSSDAAEETSAKSKSIAVRADDVSRLDDGEFLNDTLIEFGLRYALLNAETKNPSLAGQVHIFNTFFYQRLVAKPAKGVSNPYEAIKNWTAKVDIFSKKYVIVPINENLHWYLAIITNPGLLIKKDDEASSAMTTGSSEPEAATSHQAVENVAADVEKRPSKNKKAKDTEMSHGSKSSHIIADEKPYILCLDSLGTAHSSVFSVLRSYLQQELLAKKGIAMNLTSKEVTGKVSSKCPKQDNLWDCGIYLLHFVEVFLRNPTALLDAVVNRIDDKALWFIPELTSKRAKYKEITNALTAQYRVYQFQRDLLDNIKGQSNDTTTKADNSTRAAAAAAAEKTDNQATETSDMDVIECIEVMEDVSDGALRKIDTES</sequence>
<dbReference type="InterPro" id="IPR038765">
    <property type="entry name" value="Papain-like_cys_pep_sf"/>
</dbReference>
<evidence type="ECO:0000256" key="3">
    <source>
        <dbReference type="ARBA" id="ARBA00022670"/>
    </source>
</evidence>
<feature type="compositionally biased region" description="Polar residues" evidence="6">
    <location>
        <begin position="490"/>
        <end position="506"/>
    </location>
</feature>
<feature type="compositionally biased region" description="Low complexity" evidence="6">
    <location>
        <begin position="157"/>
        <end position="171"/>
    </location>
</feature>
<gene>
    <name evidence="8" type="ORF">BGZ65_005489</name>
</gene>
<feature type="region of interest" description="Disordered" evidence="6">
    <location>
        <begin position="61"/>
        <end position="94"/>
    </location>
</feature>
<dbReference type="InterPro" id="IPR003653">
    <property type="entry name" value="Peptidase_C48_C"/>
</dbReference>
<dbReference type="EMBL" id="JAAAHW010003198">
    <property type="protein sequence ID" value="KAF9986982.1"/>
    <property type="molecule type" value="Genomic_DNA"/>
</dbReference>
<keyword evidence="3" id="KW-0645">Protease</keyword>
<feature type="compositionally biased region" description="Polar residues" evidence="6">
    <location>
        <begin position="75"/>
        <end position="86"/>
    </location>
</feature>
<dbReference type="GO" id="GO:0006508">
    <property type="term" value="P:proteolysis"/>
    <property type="evidence" value="ECO:0007669"/>
    <property type="project" value="UniProtKB-KW"/>
</dbReference>
<dbReference type="PROSITE" id="PS50600">
    <property type="entry name" value="ULP_PROTEASE"/>
    <property type="match status" value="1"/>
</dbReference>
<keyword evidence="5" id="KW-0378">Hydrolase</keyword>
<name>A0A9P6MBH4_9FUNG</name>